<protein>
    <submittedName>
        <fullName evidence="1">Uncharacterized protein</fullName>
    </submittedName>
</protein>
<keyword evidence="2" id="KW-1185">Reference proteome</keyword>
<gene>
    <name evidence="1" type="ORF">PSJ8397_03063</name>
</gene>
<evidence type="ECO:0000313" key="1">
    <source>
        <dbReference type="EMBL" id="SLN58335.1"/>
    </source>
</evidence>
<evidence type="ECO:0000313" key="2">
    <source>
        <dbReference type="Proteomes" id="UP000193623"/>
    </source>
</evidence>
<proteinExistence type="predicted"/>
<reference evidence="1 2" key="1">
    <citation type="submission" date="2017-03" db="EMBL/GenBank/DDBJ databases">
        <authorList>
            <person name="Afonso C.L."/>
            <person name="Miller P.J."/>
            <person name="Scott M.A."/>
            <person name="Spackman E."/>
            <person name="Goraichik I."/>
            <person name="Dimitrov K.M."/>
            <person name="Suarez D.L."/>
            <person name="Swayne D.E."/>
        </authorList>
    </citation>
    <scope>NUCLEOTIDE SEQUENCE [LARGE SCALE GENOMIC DNA]</scope>
    <source>
        <strain evidence="1 2">CECT 8397</strain>
    </source>
</reference>
<dbReference type="EMBL" id="FWFT01000006">
    <property type="protein sequence ID" value="SLN58335.1"/>
    <property type="molecule type" value="Genomic_DNA"/>
</dbReference>
<accession>A0A1Y5TE37</accession>
<dbReference type="Proteomes" id="UP000193623">
    <property type="component" value="Unassembled WGS sequence"/>
</dbReference>
<dbReference type="AlphaFoldDB" id="A0A1Y5TE37"/>
<sequence>MITMVGAFPALLLASGLGVQALPMGMFITLTGLAAAGGM</sequence>
<name>A0A1Y5TE37_9RHOB</name>
<organism evidence="1 2">
    <name type="scientific">Pseudooctadecabacter jejudonensis</name>
    <dbReference type="NCBI Taxonomy" id="1391910"/>
    <lineage>
        <taxon>Bacteria</taxon>
        <taxon>Pseudomonadati</taxon>
        <taxon>Pseudomonadota</taxon>
        <taxon>Alphaproteobacteria</taxon>
        <taxon>Rhodobacterales</taxon>
        <taxon>Paracoccaceae</taxon>
        <taxon>Pseudooctadecabacter</taxon>
    </lineage>
</organism>